<dbReference type="InterPro" id="IPR042266">
    <property type="entry name" value="PPPDE_sf"/>
</dbReference>
<evidence type="ECO:0000256" key="3">
    <source>
        <dbReference type="ARBA" id="ARBA00022801"/>
    </source>
</evidence>
<dbReference type="Pfam" id="PF05903">
    <property type="entry name" value="Peptidase_C97"/>
    <property type="match status" value="1"/>
</dbReference>
<dbReference type="GO" id="GO:0006508">
    <property type="term" value="P:proteolysis"/>
    <property type="evidence" value="ECO:0007669"/>
    <property type="project" value="UniProtKB-KW"/>
</dbReference>
<proteinExistence type="inferred from homology"/>
<comment type="similarity">
    <text evidence="1">Belongs to the DeSI family.</text>
</comment>
<evidence type="ECO:0000256" key="4">
    <source>
        <dbReference type="SAM" id="MobiDB-lite"/>
    </source>
</evidence>
<dbReference type="PANTHER" id="PTHR12378">
    <property type="entry name" value="DESUMOYLATING ISOPEPTIDASE"/>
    <property type="match status" value="1"/>
</dbReference>
<dbReference type="PANTHER" id="PTHR12378:SF9">
    <property type="entry name" value="OS06G0107000 PROTEIN"/>
    <property type="match status" value="1"/>
</dbReference>
<feature type="region of interest" description="Disordered" evidence="4">
    <location>
        <begin position="221"/>
        <end position="270"/>
    </location>
</feature>
<dbReference type="EMBL" id="LR862148">
    <property type="protein sequence ID" value="CAD1831119.1"/>
    <property type="molecule type" value="Genomic_DNA"/>
</dbReference>
<organism evidence="6">
    <name type="scientific">Ananas comosus var. bracteatus</name>
    <name type="common">red pineapple</name>
    <dbReference type="NCBI Taxonomy" id="296719"/>
    <lineage>
        <taxon>Eukaryota</taxon>
        <taxon>Viridiplantae</taxon>
        <taxon>Streptophyta</taxon>
        <taxon>Embryophyta</taxon>
        <taxon>Tracheophyta</taxon>
        <taxon>Spermatophyta</taxon>
        <taxon>Magnoliopsida</taxon>
        <taxon>Liliopsida</taxon>
        <taxon>Poales</taxon>
        <taxon>Bromeliaceae</taxon>
        <taxon>Bromelioideae</taxon>
        <taxon>Ananas</taxon>
    </lineage>
</organism>
<dbReference type="PROSITE" id="PS51858">
    <property type="entry name" value="PPPDE"/>
    <property type="match status" value="1"/>
</dbReference>
<dbReference type="Gene3D" id="3.90.1720.30">
    <property type="entry name" value="PPPDE domains"/>
    <property type="match status" value="1"/>
</dbReference>
<gene>
    <name evidence="6" type="ORF">CB5_LOCUS14330</name>
</gene>
<reference evidence="6" key="1">
    <citation type="submission" date="2020-07" db="EMBL/GenBank/DDBJ databases">
        <authorList>
            <person name="Lin J."/>
        </authorList>
    </citation>
    <scope>NUCLEOTIDE SEQUENCE</scope>
</reference>
<feature type="domain" description="PPPDE" evidence="5">
    <location>
        <begin position="11"/>
        <end position="135"/>
    </location>
</feature>
<accession>A0A6V7PJV8</accession>
<feature type="compositionally biased region" description="Basic and acidic residues" evidence="4">
    <location>
        <begin position="260"/>
        <end position="270"/>
    </location>
</feature>
<evidence type="ECO:0000259" key="5">
    <source>
        <dbReference type="PROSITE" id="PS51858"/>
    </source>
</evidence>
<sequence>MSPNSESEKTNNTILQINRVFKDAIGLGGIFHSAVQVYGDEEWSFGYCDYGSGVFSCPLRENPMYTFRESIVLGNTSCSIFTVNQILRELSREWPGNSYDLLSRNCNHFCDAFCERLDVPKLPEKFFAATYLVLLEYAFEVAELVNRFANAGDAAMEVAETTATKFRQAKEEILNAGKVAYRFFTGSSSNTTPVTEENPSNSNSADPLFAGTWFKNLINAGDKPPNSIVGSPEDSDYEESEDEEETPEEQNLIEQAQIGTKHEFRDSSAL</sequence>
<evidence type="ECO:0000256" key="1">
    <source>
        <dbReference type="ARBA" id="ARBA00008140"/>
    </source>
</evidence>
<dbReference type="AlphaFoldDB" id="A0A6V7PJV8"/>
<dbReference type="GO" id="GO:0101005">
    <property type="term" value="F:deubiquitinase activity"/>
    <property type="evidence" value="ECO:0007669"/>
    <property type="project" value="TreeGrafter"/>
</dbReference>
<keyword evidence="2" id="KW-0645">Protease</keyword>
<evidence type="ECO:0000256" key="2">
    <source>
        <dbReference type="ARBA" id="ARBA00022670"/>
    </source>
</evidence>
<keyword evidence="3" id="KW-0378">Hydrolase</keyword>
<evidence type="ECO:0000313" key="6">
    <source>
        <dbReference type="EMBL" id="CAD1831119.1"/>
    </source>
</evidence>
<dbReference type="InterPro" id="IPR008580">
    <property type="entry name" value="PPPDE_dom"/>
</dbReference>
<protein>
    <recommendedName>
        <fullName evidence="5">PPPDE domain-containing protein</fullName>
    </recommendedName>
</protein>
<feature type="compositionally biased region" description="Acidic residues" evidence="4">
    <location>
        <begin position="233"/>
        <end position="248"/>
    </location>
</feature>
<dbReference type="GO" id="GO:0016579">
    <property type="term" value="P:protein deubiquitination"/>
    <property type="evidence" value="ECO:0007669"/>
    <property type="project" value="TreeGrafter"/>
</dbReference>
<name>A0A6V7PJV8_ANACO</name>
<dbReference type="SMART" id="SM01179">
    <property type="entry name" value="DUF862"/>
    <property type="match status" value="1"/>
</dbReference>